<dbReference type="EC" id="2.7.8.-" evidence="4"/>
<proteinExistence type="predicted"/>
<dbReference type="Pfam" id="PF01648">
    <property type="entry name" value="ACPS"/>
    <property type="match status" value="1"/>
</dbReference>
<dbReference type="EMBL" id="JADBEG010000001">
    <property type="protein sequence ID" value="MBE1495758.1"/>
    <property type="molecule type" value="Genomic_DNA"/>
</dbReference>
<dbReference type="Proteomes" id="UP000631670">
    <property type="component" value="Unassembled WGS sequence"/>
</dbReference>
<organism evidence="4 5">
    <name type="scientific">Amycolatopsis lexingtonensis</name>
    <dbReference type="NCBI Taxonomy" id="218822"/>
    <lineage>
        <taxon>Bacteria</taxon>
        <taxon>Bacillati</taxon>
        <taxon>Actinomycetota</taxon>
        <taxon>Actinomycetes</taxon>
        <taxon>Pseudonocardiales</taxon>
        <taxon>Pseudonocardiaceae</taxon>
        <taxon>Amycolatopsis</taxon>
    </lineage>
</organism>
<protein>
    <submittedName>
        <fullName evidence="4">4'-phosphopantetheinyl transferase</fullName>
        <ecNumber evidence="4">2.7.8.-</ecNumber>
    </submittedName>
</protein>
<gene>
    <name evidence="4" type="ORF">H4696_002858</name>
</gene>
<evidence type="ECO:0000256" key="1">
    <source>
        <dbReference type="ARBA" id="ARBA00022679"/>
    </source>
</evidence>
<evidence type="ECO:0000313" key="4">
    <source>
        <dbReference type="EMBL" id="MBE1495758.1"/>
    </source>
</evidence>
<keyword evidence="1 4" id="KW-0808">Transferase</keyword>
<dbReference type="SUPFAM" id="SSF56214">
    <property type="entry name" value="4'-phosphopantetheinyl transferase"/>
    <property type="match status" value="2"/>
</dbReference>
<dbReference type="Gene3D" id="3.90.470.20">
    <property type="entry name" value="4'-phosphopantetheinyl transferase domain"/>
    <property type="match status" value="2"/>
</dbReference>
<sequence>MTRHWLAYGMRDVATADDWLSPAEAARLGALAHPKRRSELRLSRWTAKHALAAVLGLGTEAAALARIEVRPAATGAPVACHDGVPAPVAVSLTDRADWAVCLTGPPGTALGCDLELVEPRSAAFVRTWFTDRERRAVSAGDRSLLANLIWSAKESALKVLGTGLRRDTRSVEVELGATRPGWSPLVVRAAEGGEFPGWWRRYGEFVLTCAAAAPGPPPRCLTEPPSLATAVPSHGWLTEVRRTGPAPVPAPRSGTGGAHSPG</sequence>
<evidence type="ECO:0000256" key="2">
    <source>
        <dbReference type="SAM" id="MobiDB-lite"/>
    </source>
</evidence>
<accession>A0ABR9HXX7</accession>
<dbReference type="InterPro" id="IPR037143">
    <property type="entry name" value="4-PPantetheinyl_Trfase_dom_sf"/>
</dbReference>
<keyword evidence="5" id="KW-1185">Reference proteome</keyword>
<evidence type="ECO:0000313" key="5">
    <source>
        <dbReference type="Proteomes" id="UP000631670"/>
    </source>
</evidence>
<evidence type="ECO:0000259" key="3">
    <source>
        <dbReference type="Pfam" id="PF01648"/>
    </source>
</evidence>
<name>A0ABR9HXX7_9PSEU</name>
<comment type="caution">
    <text evidence="4">The sequence shown here is derived from an EMBL/GenBank/DDBJ whole genome shotgun (WGS) entry which is preliminary data.</text>
</comment>
<dbReference type="RefSeq" id="WP_086859131.1">
    <property type="nucleotide sequence ID" value="NZ_JADBEG010000001.1"/>
</dbReference>
<reference evidence="4 5" key="1">
    <citation type="submission" date="2020-10" db="EMBL/GenBank/DDBJ databases">
        <title>Sequencing the genomes of 1000 actinobacteria strains.</title>
        <authorList>
            <person name="Klenk H.-P."/>
        </authorList>
    </citation>
    <scope>NUCLEOTIDE SEQUENCE [LARGE SCALE GENOMIC DNA]</scope>
    <source>
        <strain evidence="4 5">DSM 44653</strain>
    </source>
</reference>
<feature type="domain" description="4'-phosphopantetheinyl transferase" evidence="3">
    <location>
        <begin position="110"/>
        <end position="179"/>
    </location>
</feature>
<dbReference type="GO" id="GO:0016740">
    <property type="term" value="F:transferase activity"/>
    <property type="evidence" value="ECO:0007669"/>
    <property type="project" value="UniProtKB-KW"/>
</dbReference>
<dbReference type="InterPro" id="IPR008278">
    <property type="entry name" value="4-PPantetheinyl_Trfase_dom"/>
</dbReference>
<feature type="region of interest" description="Disordered" evidence="2">
    <location>
        <begin position="240"/>
        <end position="262"/>
    </location>
</feature>